<dbReference type="Proteomes" id="UP000198736">
    <property type="component" value="Unassembled WGS sequence"/>
</dbReference>
<accession>A0A0S4LIU7</accession>
<dbReference type="InterPro" id="IPR027417">
    <property type="entry name" value="P-loop_NTPase"/>
</dbReference>
<dbReference type="AlphaFoldDB" id="A0A0S4LIU7"/>
<name>A0A0S4LIU7_9BACT</name>
<evidence type="ECO:0000313" key="2">
    <source>
        <dbReference type="Proteomes" id="UP000198736"/>
    </source>
</evidence>
<dbReference type="RefSeq" id="WP_090899280.1">
    <property type="nucleotide sequence ID" value="NZ_CZPZ01000023.1"/>
</dbReference>
<keyword evidence="2" id="KW-1185">Reference proteome</keyword>
<reference evidence="2" key="1">
    <citation type="submission" date="2015-10" db="EMBL/GenBank/DDBJ databases">
        <authorList>
            <person name="Luecker S."/>
            <person name="Luecker S."/>
        </authorList>
    </citation>
    <scope>NUCLEOTIDE SEQUENCE [LARGE SCALE GENOMIC DNA]</scope>
</reference>
<proteinExistence type="predicted"/>
<dbReference type="SUPFAM" id="SSF52540">
    <property type="entry name" value="P-loop containing nucleoside triphosphate hydrolases"/>
    <property type="match status" value="1"/>
</dbReference>
<protein>
    <submittedName>
        <fullName evidence="1">Uncharacterized protein</fullName>
    </submittedName>
</protein>
<dbReference type="OrthoDB" id="9179814at2"/>
<organism evidence="1 2">
    <name type="scientific">Candidatus Nitrospira nitrificans</name>
    <dbReference type="NCBI Taxonomy" id="1742973"/>
    <lineage>
        <taxon>Bacteria</taxon>
        <taxon>Pseudomonadati</taxon>
        <taxon>Nitrospirota</taxon>
        <taxon>Nitrospiria</taxon>
        <taxon>Nitrospirales</taxon>
        <taxon>Nitrospiraceae</taxon>
        <taxon>Nitrospira</taxon>
    </lineage>
</organism>
<evidence type="ECO:0000313" key="1">
    <source>
        <dbReference type="EMBL" id="CUS37527.1"/>
    </source>
</evidence>
<sequence>MKFTNDTATLLTDTAFTIAIQLLEENGNQPHENQRKALFAILDAMTCMAQGNLRGRWAFGLQTGLGKTTCAMAWVTALARLGLSGEVSVVIAAQDVESLCETFDALEKLGVNKDHVGLLHRKTAARYPATLNAIDRPILLLCHARVKEKFLDQFKYGGEMRDLLIYDESLITTTSSTCAASTLFAIAGAVVNLCKRDEDYNDKFGELSVWLSEVEEAVANELKRLKDISSTQSVLLLPQRPQETLDHFTELAEKDRSLRNNETVLNLIKLCPSPVKVSNFADKGVLGFQVTVPSALTNIIILDASNPIRDLIRYDRSVFDAEEHLPKVKAIGAPLASLKRYDGTAIYQMKAGGGKYSVLKSFKQIHSHQRRICKEVIEVLTRIPKDESTLIIAFKPVYEQTGPVSFVKILEADINASGVVMMKNQDSLELADGTDRPRVSITTWGLHKGTNKYKHCKNLILVGIIHRDMLDLFGVSLDKGDISKEQTWQRLKDLQLSEVAHDCFQAIGRIRCRTVINGVALPVNVWLIHASNNLREKLDPVLQGAVWKKWDTKYDEIPEGKEPGKIKRAAQAISRHLDMLSARGMTRVSSKAIRRAVGECEKLKPDTFTATVAKALEVNRRWLREGQGLVFVEEVFPATP</sequence>
<gene>
    <name evidence="1" type="ORF">COMA2_30316</name>
</gene>
<dbReference type="EMBL" id="CZPZ01000023">
    <property type="protein sequence ID" value="CUS37527.1"/>
    <property type="molecule type" value="Genomic_DNA"/>
</dbReference>